<dbReference type="CDD" id="cd05233">
    <property type="entry name" value="SDR_c"/>
    <property type="match status" value="1"/>
</dbReference>
<dbReference type="RefSeq" id="WP_131994850.1">
    <property type="nucleotide sequence ID" value="NZ_SMGK01000002.1"/>
</dbReference>
<comment type="caution">
    <text evidence="4">The sequence shown here is derived from an EMBL/GenBank/DDBJ whole genome shotgun (WGS) entry which is preliminary data.</text>
</comment>
<dbReference type="Proteomes" id="UP000295210">
    <property type="component" value="Unassembled WGS sequence"/>
</dbReference>
<evidence type="ECO:0000256" key="2">
    <source>
        <dbReference type="ARBA" id="ARBA00023002"/>
    </source>
</evidence>
<proteinExistence type="inferred from homology"/>
<dbReference type="PANTHER" id="PTHR43639:SF1">
    <property type="entry name" value="SHORT-CHAIN DEHYDROGENASE_REDUCTASE FAMILY PROTEIN"/>
    <property type="match status" value="1"/>
</dbReference>
<dbReference type="InterPro" id="IPR002347">
    <property type="entry name" value="SDR_fam"/>
</dbReference>
<dbReference type="OrthoDB" id="9803333at2"/>
<dbReference type="SMART" id="SM00822">
    <property type="entry name" value="PKS_KR"/>
    <property type="match status" value="1"/>
</dbReference>
<dbReference type="InterPro" id="IPR036291">
    <property type="entry name" value="NAD(P)-bd_dom_sf"/>
</dbReference>
<dbReference type="GO" id="GO:0016491">
    <property type="term" value="F:oxidoreductase activity"/>
    <property type="evidence" value="ECO:0007669"/>
    <property type="project" value="UniProtKB-KW"/>
</dbReference>
<keyword evidence="5" id="KW-1185">Reference proteome</keyword>
<keyword evidence="2" id="KW-0560">Oxidoreductase</keyword>
<name>A0A4R1LA70_9BACT</name>
<evidence type="ECO:0000313" key="5">
    <source>
        <dbReference type="Proteomes" id="UP000295210"/>
    </source>
</evidence>
<gene>
    <name evidence="4" type="ORF">C7378_1802</name>
</gene>
<protein>
    <submittedName>
        <fullName evidence="4">D-xylose dehydrogenase</fullName>
    </submittedName>
</protein>
<dbReference type="Pfam" id="PF13561">
    <property type="entry name" value="adh_short_C2"/>
    <property type="match status" value="1"/>
</dbReference>
<accession>A0A4R1LA70</accession>
<comment type="similarity">
    <text evidence="1">Belongs to the short-chain dehydrogenases/reductases (SDR) family.</text>
</comment>
<reference evidence="4 5" key="1">
    <citation type="submission" date="2019-03" db="EMBL/GenBank/DDBJ databases">
        <title>Genomic Encyclopedia of Type Strains, Phase IV (KMG-IV): sequencing the most valuable type-strain genomes for metagenomic binning, comparative biology and taxonomic classification.</title>
        <authorList>
            <person name="Goeker M."/>
        </authorList>
    </citation>
    <scope>NUCLEOTIDE SEQUENCE [LARGE SCALE GENOMIC DNA]</scope>
    <source>
        <strain evidence="4 5">DSM 103428</strain>
    </source>
</reference>
<dbReference type="InterPro" id="IPR020904">
    <property type="entry name" value="Sc_DH/Rdtase_CS"/>
</dbReference>
<dbReference type="SUPFAM" id="SSF51735">
    <property type="entry name" value="NAD(P)-binding Rossmann-fold domains"/>
    <property type="match status" value="1"/>
</dbReference>
<dbReference type="AlphaFoldDB" id="A0A4R1LA70"/>
<sequence>MEKTGENTGRYAIYPSLHDKVVIVTGGASGIGEAIVEAFAQQRARVAFLDVQDAPAAELVQRIESAGLPVPAYYHCDLTDIASLQAVCGQILNSFGAVDVLVNNAGNDTRHSIEEVTAESWDRTMAINLKQQFFMIQAVIPAMKKAGHGSIINMSSIAWAIPSTNVPVYVGAKAAIVGMTRTLAHELGSSNIRVNCVMPGAVLTERQKRLWLTEEYKAEILAAQALKRMIVPEEVARLVLFLASDDSATITNQSHVIDAGWI</sequence>
<dbReference type="EMBL" id="SMGK01000002">
    <property type="protein sequence ID" value="TCK74180.1"/>
    <property type="molecule type" value="Genomic_DNA"/>
</dbReference>
<feature type="domain" description="Ketoreductase" evidence="3">
    <location>
        <begin position="20"/>
        <end position="165"/>
    </location>
</feature>
<organism evidence="4 5">
    <name type="scientific">Acidipila rosea</name>
    <dbReference type="NCBI Taxonomy" id="768535"/>
    <lineage>
        <taxon>Bacteria</taxon>
        <taxon>Pseudomonadati</taxon>
        <taxon>Acidobacteriota</taxon>
        <taxon>Terriglobia</taxon>
        <taxon>Terriglobales</taxon>
        <taxon>Acidobacteriaceae</taxon>
        <taxon>Acidipila</taxon>
    </lineage>
</organism>
<dbReference type="PRINTS" id="PR00080">
    <property type="entry name" value="SDRFAMILY"/>
</dbReference>
<dbReference type="InterPro" id="IPR057326">
    <property type="entry name" value="KR_dom"/>
</dbReference>
<evidence type="ECO:0000313" key="4">
    <source>
        <dbReference type="EMBL" id="TCK74180.1"/>
    </source>
</evidence>
<dbReference type="NCBIfam" id="NF005559">
    <property type="entry name" value="PRK07231.1"/>
    <property type="match status" value="1"/>
</dbReference>
<dbReference type="Gene3D" id="3.40.50.720">
    <property type="entry name" value="NAD(P)-binding Rossmann-like Domain"/>
    <property type="match status" value="1"/>
</dbReference>
<dbReference type="PRINTS" id="PR00081">
    <property type="entry name" value="GDHRDH"/>
</dbReference>
<evidence type="ECO:0000259" key="3">
    <source>
        <dbReference type="SMART" id="SM00822"/>
    </source>
</evidence>
<evidence type="ECO:0000256" key="1">
    <source>
        <dbReference type="ARBA" id="ARBA00006484"/>
    </source>
</evidence>
<dbReference type="PROSITE" id="PS00061">
    <property type="entry name" value="ADH_SHORT"/>
    <property type="match status" value="1"/>
</dbReference>
<dbReference type="FunFam" id="3.40.50.720:FF:000084">
    <property type="entry name" value="Short-chain dehydrogenase reductase"/>
    <property type="match status" value="1"/>
</dbReference>
<dbReference type="PANTHER" id="PTHR43639">
    <property type="entry name" value="OXIDOREDUCTASE, SHORT-CHAIN DEHYDROGENASE/REDUCTASE FAMILY (AFU_ORTHOLOGUE AFUA_5G02870)"/>
    <property type="match status" value="1"/>
</dbReference>